<dbReference type="GO" id="GO:0005524">
    <property type="term" value="F:ATP binding"/>
    <property type="evidence" value="ECO:0007669"/>
    <property type="project" value="InterPro"/>
</dbReference>
<accession>A0A7E4VXW8</accession>
<dbReference type="InterPro" id="IPR050235">
    <property type="entry name" value="CK1_Ser-Thr_kinase"/>
</dbReference>
<reference evidence="3" key="2">
    <citation type="submission" date="2020-10" db="UniProtKB">
        <authorList>
            <consortium name="WormBaseParasite"/>
        </authorList>
    </citation>
    <scope>IDENTIFICATION</scope>
</reference>
<dbReference type="Proteomes" id="UP000492821">
    <property type="component" value="Unassembled WGS sequence"/>
</dbReference>
<dbReference type="PANTHER" id="PTHR11909">
    <property type="entry name" value="CASEIN KINASE-RELATED"/>
    <property type="match status" value="1"/>
</dbReference>
<evidence type="ECO:0000313" key="2">
    <source>
        <dbReference type="Proteomes" id="UP000492821"/>
    </source>
</evidence>
<reference evidence="2" key="1">
    <citation type="journal article" date="2013" name="Genetics">
        <title>The draft genome and transcriptome of Panagrellus redivivus are shaped by the harsh demands of a free-living lifestyle.</title>
        <authorList>
            <person name="Srinivasan J."/>
            <person name="Dillman A.R."/>
            <person name="Macchietto M.G."/>
            <person name="Heikkinen L."/>
            <person name="Lakso M."/>
            <person name="Fracchia K.M."/>
            <person name="Antoshechkin I."/>
            <person name="Mortazavi A."/>
            <person name="Wong G."/>
            <person name="Sternberg P.W."/>
        </authorList>
    </citation>
    <scope>NUCLEOTIDE SEQUENCE [LARGE SCALE GENOMIC DNA]</scope>
    <source>
        <strain evidence="2">MT8872</strain>
    </source>
</reference>
<proteinExistence type="predicted"/>
<dbReference type="PROSITE" id="PS50011">
    <property type="entry name" value="PROTEIN_KINASE_DOM"/>
    <property type="match status" value="1"/>
</dbReference>
<organism evidence="2 3">
    <name type="scientific">Panagrellus redivivus</name>
    <name type="common">Microworm</name>
    <dbReference type="NCBI Taxonomy" id="6233"/>
    <lineage>
        <taxon>Eukaryota</taxon>
        <taxon>Metazoa</taxon>
        <taxon>Ecdysozoa</taxon>
        <taxon>Nematoda</taxon>
        <taxon>Chromadorea</taxon>
        <taxon>Rhabditida</taxon>
        <taxon>Tylenchina</taxon>
        <taxon>Panagrolaimomorpha</taxon>
        <taxon>Panagrolaimoidea</taxon>
        <taxon>Panagrolaimidae</taxon>
        <taxon>Panagrellus</taxon>
    </lineage>
</organism>
<dbReference type="GO" id="GO:0004672">
    <property type="term" value="F:protein kinase activity"/>
    <property type="evidence" value="ECO:0007669"/>
    <property type="project" value="InterPro"/>
</dbReference>
<evidence type="ECO:0000313" key="3">
    <source>
        <dbReference type="WBParaSite" id="Pan_g4785.t1"/>
    </source>
</evidence>
<keyword evidence="2" id="KW-1185">Reference proteome</keyword>
<dbReference type="Gene3D" id="1.10.510.10">
    <property type="entry name" value="Transferase(Phosphotransferase) domain 1"/>
    <property type="match status" value="1"/>
</dbReference>
<name>A0A7E4VXW8_PANRE</name>
<protein>
    <submittedName>
        <fullName evidence="3">Protein kinase domain-containing protein</fullName>
    </submittedName>
</protein>
<dbReference type="WBParaSite" id="Pan_g4785.t1">
    <property type="protein sequence ID" value="Pan_g4785.t1"/>
    <property type="gene ID" value="Pan_g4785"/>
</dbReference>
<evidence type="ECO:0000259" key="1">
    <source>
        <dbReference type="PROSITE" id="PS50011"/>
    </source>
</evidence>
<dbReference type="InterPro" id="IPR011009">
    <property type="entry name" value="Kinase-like_dom_sf"/>
</dbReference>
<sequence length="330" mass="37938">MGDMAEIEETAEHVAGWFHQNYVIIGPTDDIIKRKYTVYSLYSFENPSEQAYAYVPQPTARRDHSELTMNATLRVLLKVNGRSRHFPRLKHHGLIKKLVFGWDGDLEDERDPEWTSRPYIILHHEHVMLSTLLAFSEKGTLPVDLALHAGLGIAYCLAALHRAGFVHRLVSPHSFSYPVPLTLDLLSARMIITDMSLCHPYPTKPRASVPFMGCLRYSSTRVHKQREQGPSDDYISLIYIIAEMISGKLPWRSVLEESQVHALKVEFWQSPEFKRLPKELRKLYKKLVEMASMTWIDASLVIDAFKEAIARRDPNKAYELPQWLVMPSAN</sequence>
<feature type="domain" description="Protein kinase" evidence="1">
    <location>
        <begin position="1"/>
        <end position="309"/>
    </location>
</feature>
<dbReference type="AlphaFoldDB" id="A0A7E4VXW8"/>
<dbReference type="InterPro" id="IPR000719">
    <property type="entry name" value="Prot_kinase_dom"/>
</dbReference>
<dbReference type="SUPFAM" id="SSF56112">
    <property type="entry name" value="Protein kinase-like (PK-like)"/>
    <property type="match status" value="1"/>
</dbReference>